<feature type="transmembrane region" description="Helical" evidence="1">
    <location>
        <begin position="111"/>
        <end position="133"/>
    </location>
</feature>
<sequence>MKPENLSNIISNQGCLAQVLGGVLIVLRIIIIVTIGSDTFNIIAQILMSSLCFATGFLAKKSNKAHLPKLASRYAFWALINFLAWTILGTICSILQLVYMSSSTFNDKTGISVILTMWFTVFISGCIFLYIFLKVARENAQNYLYGLEEVCDADKCFDKFEKQSASYFMMDKQRQMN</sequence>
<protein>
    <submittedName>
        <fullName evidence="2">Uncharacterized protein</fullName>
    </submittedName>
</protein>
<evidence type="ECO:0000313" key="2">
    <source>
        <dbReference type="EMBL" id="OMJ73225.1"/>
    </source>
</evidence>
<gene>
    <name evidence="2" type="ORF">SteCoe_28137</name>
</gene>
<evidence type="ECO:0000256" key="1">
    <source>
        <dbReference type="SAM" id="Phobius"/>
    </source>
</evidence>
<accession>A0A1R2B951</accession>
<feature type="transmembrane region" description="Helical" evidence="1">
    <location>
        <begin position="74"/>
        <end position="99"/>
    </location>
</feature>
<comment type="caution">
    <text evidence="2">The sequence shown here is derived from an EMBL/GenBank/DDBJ whole genome shotgun (WGS) entry which is preliminary data.</text>
</comment>
<reference evidence="2 3" key="1">
    <citation type="submission" date="2016-11" db="EMBL/GenBank/DDBJ databases">
        <title>The macronuclear genome of Stentor coeruleus: a giant cell with tiny introns.</title>
        <authorList>
            <person name="Slabodnick M."/>
            <person name="Ruby J.G."/>
            <person name="Reiff S.B."/>
            <person name="Swart E.C."/>
            <person name="Gosai S."/>
            <person name="Prabakaran S."/>
            <person name="Witkowska E."/>
            <person name="Larue G.E."/>
            <person name="Fisher S."/>
            <person name="Freeman R.M."/>
            <person name="Gunawardena J."/>
            <person name="Chu W."/>
            <person name="Stover N.A."/>
            <person name="Gregory B.D."/>
            <person name="Nowacki M."/>
            <person name="Derisi J."/>
            <person name="Roy S.W."/>
            <person name="Marshall W.F."/>
            <person name="Sood P."/>
        </authorList>
    </citation>
    <scope>NUCLEOTIDE SEQUENCE [LARGE SCALE GENOMIC DNA]</scope>
    <source>
        <strain evidence="2">WM001</strain>
    </source>
</reference>
<organism evidence="2 3">
    <name type="scientific">Stentor coeruleus</name>
    <dbReference type="NCBI Taxonomy" id="5963"/>
    <lineage>
        <taxon>Eukaryota</taxon>
        <taxon>Sar</taxon>
        <taxon>Alveolata</taxon>
        <taxon>Ciliophora</taxon>
        <taxon>Postciliodesmatophora</taxon>
        <taxon>Heterotrichea</taxon>
        <taxon>Heterotrichida</taxon>
        <taxon>Stentoridae</taxon>
        <taxon>Stentor</taxon>
    </lineage>
</organism>
<feature type="transmembrane region" description="Helical" evidence="1">
    <location>
        <begin position="15"/>
        <end position="36"/>
    </location>
</feature>
<keyword evidence="1" id="KW-1133">Transmembrane helix</keyword>
<evidence type="ECO:0000313" key="3">
    <source>
        <dbReference type="Proteomes" id="UP000187209"/>
    </source>
</evidence>
<feature type="transmembrane region" description="Helical" evidence="1">
    <location>
        <begin position="42"/>
        <end position="59"/>
    </location>
</feature>
<dbReference type="Proteomes" id="UP000187209">
    <property type="component" value="Unassembled WGS sequence"/>
</dbReference>
<proteinExistence type="predicted"/>
<keyword evidence="1" id="KW-0812">Transmembrane</keyword>
<keyword evidence="1" id="KW-0472">Membrane</keyword>
<keyword evidence="3" id="KW-1185">Reference proteome</keyword>
<dbReference type="AlphaFoldDB" id="A0A1R2B951"/>
<name>A0A1R2B951_9CILI</name>
<dbReference type="EMBL" id="MPUH01000837">
    <property type="protein sequence ID" value="OMJ73225.1"/>
    <property type="molecule type" value="Genomic_DNA"/>
</dbReference>